<dbReference type="OrthoDB" id="9783488at2"/>
<evidence type="ECO:0000256" key="2">
    <source>
        <dbReference type="SAM" id="SignalP"/>
    </source>
</evidence>
<protein>
    <recommendedName>
        <fullName evidence="3">PBP domain-containing protein</fullName>
    </recommendedName>
</protein>
<dbReference type="Gene3D" id="3.40.190.10">
    <property type="entry name" value="Periplasmic binding protein-like II"/>
    <property type="match status" value="1"/>
</dbReference>
<proteinExistence type="predicted"/>
<evidence type="ECO:0000259" key="3">
    <source>
        <dbReference type="Pfam" id="PF12849"/>
    </source>
</evidence>
<dbReference type="STRING" id="706587.Desti_2237"/>
<accession>I4C5T7</accession>
<dbReference type="Pfam" id="PF12849">
    <property type="entry name" value="PBP_like_2"/>
    <property type="match status" value="1"/>
</dbReference>
<sequence>MKRLLVAIVVFAIASVTGANAQEVSIMSDLTKHLVQALPKDVINRLKKELMEEVAKQMVADVKKELTSGKQPIELAELLAQTGKPEISHQNFDTVHAMTVLGKQMLTQRPADPAVHRPAQNASDTAAADQLARGELVSIVTNPKNPVRVLTVDQLRKVFSGEYTNWSQVGGPDMEIKVFTWQESTGKIEDMLKATLTPKAARVRYVSLIIPYVDRVKGGVGFLPTQNMEQLNFLLGHESLRKIAVKNDENSQPVMPSRFTLADGSYPMVPNRTTNSNSGVIPAISQDQKPVMLTTR</sequence>
<feature type="chain" id="PRO_5003687178" description="PBP domain-containing protein" evidence="2">
    <location>
        <begin position="22"/>
        <end position="296"/>
    </location>
</feature>
<gene>
    <name evidence="4" type="ordered locus">Desti_2237</name>
</gene>
<reference evidence="5" key="1">
    <citation type="submission" date="2012-06" db="EMBL/GenBank/DDBJ databases">
        <title>Complete sequence of chromosome of Desulfomonile tiedjei DSM 6799.</title>
        <authorList>
            <person name="Lucas S."/>
            <person name="Copeland A."/>
            <person name="Lapidus A."/>
            <person name="Glavina del Rio T."/>
            <person name="Dalin E."/>
            <person name="Tice H."/>
            <person name="Bruce D."/>
            <person name="Goodwin L."/>
            <person name="Pitluck S."/>
            <person name="Peters L."/>
            <person name="Ovchinnikova G."/>
            <person name="Zeytun A."/>
            <person name="Lu M."/>
            <person name="Kyrpides N."/>
            <person name="Mavromatis K."/>
            <person name="Ivanova N."/>
            <person name="Brettin T."/>
            <person name="Detter J.C."/>
            <person name="Han C."/>
            <person name="Larimer F."/>
            <person name="Land M."/>
            <person name="Hauser L."/>
            <person name="Markowitz V."/>
            <person name="Cheng J.-F."/>
            <person name="Hugenholtz P."/>
            <person name="Woyke T."/>
            <person name="Wu D."/>
            <person name="Spring S."/>
            <person name="Schroeder M."/>
            <person name="Brambilla E."/>
            <person name="Klenk H.-P."/>
            <person name="Eisen J.A."/>
        </authorList>
    </citation>
    <scope>NUCLEOTIDE SEQUENCE [LARGE SCALE GENOMIC DNA]</scope>
    <source>
        <strain evidence="5">ATCC 49306 / DSM 6799 / DCB-1</strain>
    </source>
</reference>
<dbReference type="RefSeq" id="WP_014810071.1">
    <property type="nucleotide sequence ID" value="NC_018025.1"/>
</dbReference>
<feature type="domain" description="PBP" evidence="3">
    <location>
        <begin position="115"/>
        <end position="269"/>
    </location>
</feature>
<dbReference type="SUPFAM" id="SSF53850">
    <property type="entry name" value="Periplasmic binding protein-like II"/>
    <property type="match status" value="1"/>
</dbReference>
<keyword evidence="5" id="KW-1185">Reference proteome</keyword>
<evidence type="ECO:0000256" key="1">
    <source>
        <dbReference type="ARBA" id="ARBA00022729"/>
    </source>
</evidence>
<dbReference type="PANTHER" id="PTHR30570:SF1">
    <property type="entry name" value="PHOSPHATE-BINDING PROTEIN PSTS"/>
    <property type="match status" value="1"/>
</dbReference>
<dbReference type="HOGENOM" id="CLU_939167_0_0_7"/>
<organism evidence="4 5">
    <name type="scientific">Desulfomonile tiedjei (strain ATCC 49306 / DSM 6799 / DCB-1)</name>
    <dbReference type="NCBI Taxonomy" id="706587"/>
    <lineage>
        <taxon>Bacteria</taxon>
        <taxon>Pseudomonadati</taxon>
        <taxon>Thermodesulfobacteriota</taxon>
        <taxon>Desulfomonilia</taxon>
        <taxon>Desulfomonilales</taxon>
        <taxon>Desulfomonilaceae</taxon>
        <taxon>Desulfomonile</taxon>
    </lineage>
</organism>
<evidence type="ECO:0000313" key="4">
    <source>
        <dbReference type="EMBL" id="AFM24928.1"/>
    </source>
</evidence>
<dbReference type="EMBL" id="CP003360">
    <property type="protein sequence ID" value="AFM24928.1"/>
    <property type="molecule type" value="Genomic_DNA"/>
</dbReference>
<evidence type="ECO:0000313" key="5">
    <source>
        <dbReference type="Proteomes" id="UP000006055"/>
    </source>
</evidence>
<dbReference type="PANTHER" id="PTHR30570">
    <property type="entry name" value="PERIPLASMIC PHOSPHATE BINDING COMPONENT OF PHOSPHATE ABC TRANSPORTER"/>
    <property type="match status" value="1"/>
</dbReference>
<dbReference type="eggNOG" id="COG0226">
    <property type="taxonomic scope" value="Bacteria"/>
</dbReference>
<dbReference type="KEGG" id="dti:Desti_2237"/>
<keyword evidence="1 2" id="KW-0732">Signal</keyword>
<dbReference type="InterPro" id="IPR024370">
    <property type="entry name" value="PBP_domain"/>
</dbReference>
<dbReference type="AlphaFoldDB" id="I4C5T7"/>
<feature type="signal peptide" evidence="2">
    <location>
        <begin position="1"/>
        <end position="21"/>
    </location>
</feature>
<name>I4C5T7_DESTA</name>
<dbReference type="InterPro" id="IPR050811">
    <property type="entry name" value="Phosphate_ABC_transporter"/>
</dbReference>
<dbReference type="Proteomes" id="UP000006055">
    <property type="component" value="Chromosome"/>
</dbReference>